<name>A0A0V0HIB5_SOLCH</name>
<dbReference type="EMBL" id="GEDG01019771">
    <property type="protein sequence ID" value="JAP19664.1"/>
    <property type="molecule type" value="Transcribed_RNA"/>
</dbReference>
<reference evidence="2" key="1">
    <citation type="submission" date="2015-12" db="EMBL/GenBank/DDBJ databases">
        <title>Gene expression during late stages of embryo sac development: a critical building block for successful pollen-pistil interactions.</title>
        <authorList>
            <person name="Liu Y."/>
            <person name="Joly V."/>
            <person name="Sabar M."/>
            <person name="Matton D.P."/>
        </authorList>
    </citation>
    <scope>NUCLEOTIDE SEQUENCE</scope>
</reference>
<protein>
    <submittedName>
        <fullName evidence="2">Putative ovule protein</fullName>
    </submittedName>
</protein>
<feature type="region of interest" description="Disordered" evidence="1">
    <location>
        <begin position="31"/>
        <end position="65"/>
    </location>
</feature>
<dbReference type="AlphaFoldDB" id="A0A0V0HIB5"/>
<proteinExistence type="predicted"/>
<feature type="non-terminal residue" evidence="2">
    <location>
        <position position="1"/>
    </location>
</feature>
<organism evidence="2">
    <name type="scientific">Solanum chacoense</name>
    <name type="common">Chaco potato</name>
    <dbReference type="NCBI Taxonomy" id="4108"/>
    <lineage>
        <taxon>Eukaryota</taxon>
        <taxon>Viridiplantae</taxon>
        <taxon>Streptophyta</taxon>
        <taxon>Embryophyta</taxon>
        <taxon>Tracheophyta</taxon>
        <taxon>Spermatophyta</taxon>
        <taxon>Magnoliopsida</taxon>
        <taxon>eudicotyledons</taxon>
        <taxon>Gunneridae</taxon>
        <taxon>Pentapetalae</taxon>
        <taxon>asterids</taxon>
        <taxon>lamiids</taxon>
        <taxon>Solanales</taxon>
        <taxon>Solanaceae</taxon>
        <taxon>Solanoideae</taxon>
        <taxon>Solaneae</taxon>
        <taxon>Solanum</taxon>
    </lineage>
</organism>
<sequence>RQANQPTPGVPTAQLARLLGGVSTLKRISSRLQATMDRRPPSMISEKAPSRKHSNPRKPQSLVMH</sequence>
<accession>A0A0V0HIB5</accession>
<evidence type="ECO:0000256" key="1">
    <source>
        <dbReference type="SAM" id="MobiDB-lite"/>
    </source>
</evidence>
<evidence type="ECO:0000313" key="2">
    <source>
        <dbReference type="EMBL" id="JAP19664.1"/>
    </source>
</evidence>